<reference evidence="2" key="1">
    <citation type="submission" date="2023-07" db="EMBL/GenBank/DDBJ databases">
        <authorList>
            <person name="Yue Y."/>
        </authorList>
    </citation>
    <scope>NUCLEOTIDE SEQUENCE [LARGE SCALE GENOMIC DNA]</scope>
    <source>
        <strain evidence="2">D23</strain>
    </source>
</reference>
<accession>A0ABS7XQV6</accession>
<dbReference type="Proteomes" id="UP001198901">
    <property type="component" value="Unassembled WGS sequence"/>
</dbReference>
<evidence type="ECO:0000313" key="2">
    <source>
        <dbReference type="Proteomes" id="UP001198901"/>
    </source>
</evidence>
<sequence>MKKLGLIVVLLFPFLWSCSIEDENEQGFYLEVLPVDSVEMPDEFIYGETYNILLTYTRPTFCYEFNNFAYDINGHERTIAIVNTVYTNINCSEFSESITVNFEFSVTGTETYIFKFYQGKDENGQDKYYLVEVPVVL</sequence>
<dbReference type="RefSeq" id="WP_224524974.1">
    <property type="nucleotide sequence ID" value="NZ_JAIUJR010000001.1"/>
</dbReference>
<dbReference type="EMBL" id="JAIUJR010000001">
    <property type="protein sequence ID" value="MCA0131347.1"/>
    <property type="molecule type" value="Genomic_DNA"/>
</dbReference>
<comment type="caution">
    <text evidence="1">The sequence shown here is derived from an EMBL/GenBank/DDBJ whole genome shotgun (WGS) entry which is preliminary data.</text>
</comment>
<organism evidence="1 2">
    <name type="scientific">Winogradskyella alexanderae</name>
    <dbReference type="NCBI Taxonomy" id="2877123"/>
    <lineage>
        <taxon>Bacteria</taxon>
        <taxon>Pseudomonadati</taxon>
        <taxon>Bacteroidota</taxon>
        <taxon>Flavobacteriia</taxon>
        <taxon>Flavobacteriales</taxon>
        <taxon>Flavobacteriaceae</taxon>
        <taxon>Winogradskyella</taxon>
    </lineage>
</organism>
<protein>
    <submittedName>
        <fullName evidence="1">Uncharacterized protein</fullName>
    </submittedName>
</protein>
<evidence type="ECO:0000313" key="1">
    <source>
        <dbReference type="EMBL" id="MCA0131347.1"/>
    </source>
</evidence>
<name>A0ABS7XQV6_9FLAO</name>
<proteinExistence type="predicted"/>
<gene>
    <name evidence="1" type="ORF">LBU54_02035</name>
</gene>
<keyword evidence="2" id="KW-1185">Reference proteome</keyword>